<dbReference type="InterPro" id="IPR036388">
    <property type="entry name" value="WH-like_DNA-bd_sf"/>
</dbReference>
<dbReference type="InterPro" id="IPR050950">
    <property type="entry name" value="HTH-type_LysR_regulators"/>
</dbReference>
<dbReference type="InterPro" id="IPR036390">
    <property type="entry name" value="WH_DNA-bd_sf"/>
</dbReference>
<dbReference type="RefSeq" id="WP_406763425.1">
    <property type="nucleotide sequence ID" value="NZ_JBJHZY010000001.1"/>
</dbReference>
<organism evidence="6 7">
    <name type="scientific">Candidatus Clostridium radicumherbarum</name>
    <dbReference type="NCBI Taxonomy" id="3381662"/>
    <lineage>
        <taxon>Bacteria</taxon>
        <taxon>Bacillati</taxon>
        <taxon>Bacillota</taxon>
        <taxon>Clostridia</taxon>
        <taxon>Eubacteriales</taxon>
        <taxon>Clostridiaceae</taxon>
        <taxon>Clostridium</taxon>
    </lineage>
</organism>
<dbReference type="PANTHER" id="PTHR30419:SF28">
    <property type="entry name" value="HTH-TYPE TRANSCRIPTIONAL REGULATOR BSDA"/>
    <property type="match status" value="1"/>
</dbReference>
<comment type="similarity">
    <text evidence="1">Belongs to the LysR transcriptional regulatory family.</text>
</comment>
<dbReference type="Gene3D" id="1.10.10.10">
    <property type="entry name" value="Winged helix-like DNA-binding domain superfamily/Winged helix DNA-binding domain"/>
    <property type="match status" value="1"/>
</dbReference>
<accession>A0ABW8TN00</accession>
<name>A0ABW8TN00_9CLOT</name>
<dbReference type="InterPro" id="IPR005119">
    <property type="entry name" value="LysR_subst-bd"/>
</dbReference>
<evidence type="ECO:0000256" key="1">
    <source>
        <dbReference type="ARBA" id="ARBA00009437"/>
    </source>
</evidence>
<dbReference type="InterPro" id="IPR000847">
    <property type="entry name" value="LysR_HTH_N"/>
</dbReference>
<dbReference type="SUPFAM" id="SSF53850">
    <property type="entry name" value="Periplasmic binding protein-like II"/>
    <property type="match status" value="1"/>
</dbReference>
<dbReference type="PROSITE" id="PS50931">
    <property type="entry name" value="HTH_LYSR"/>
    <property type="match status" value="1"/>
</dbReference>
<dbReference type="Pfam" id="PF03466">
    <property type="entry name" value="LysR_substrate"/>
    <property type="match status" value="1"/>
</dbReference>
<gene>
    <name evidence="6" type="ORF">ACJDUH_01725</name>
</gene>
<dbReference type="PRINTS" id="PR00039">
    <property type="entry name" value="HTHLYSR"/>
</dbReference>
<dbReference type="CDD" id="cd05466">
    <property type="entry name" value="PBP2_LTTR_substrate"/>
    <property type="match status" value="1"/>
</dbReference>
<evidence type="ECO:0000313" key="7">
    <source>
        <dbReference type="Proteomes" id="UP001623661"/>
    </source>
</evidence>
<keyword evidence="7" id="KW-1185">Reference proteome</keyword>
<evidence type="ECO:0000259" key="5">
    <source>
        <dbReference type="PROSITE" id="PS50931"/>
    </source>
</evidence>
<dbReference type="SUPFAM" id="SSF46785">
    <property type="entry name" value="Winged helix' DNA-binding domain"/>
    <property type="match status" value="1"/>
</dbReference>
<keyword evidence="3" id="KW-0238">DNA-binding</keyword>
<comment type="caution">
    <text evidence="6">The sequence shown here is derived from an EMBL/GenBank/DDBJ whole genome shotgun (WGS) entry which is preliminary data.</text>
</comment>
<dbReference type="EMBL" id="JBJHZY010000001">
    <property type="protein sequence ID" value="MFL0266804.1"/>
    <property type="molecule type" value="Genomic_DNA"/>
</dbReference>
<dbReference type="Proteomes" id="UP001623661">
    <property type="component" value="Unassembled WGS sequence"/>
</dbReference>
<evidence type="ECO:0000256" key="4">
    <source>
        <dbReference type="ARBA" id="ARBA00023163"/>
    </source>
</evidence>
<evidence type="ECO:0000256" key="2">
    <source>
        <dbReference type="ARBA" id="ARBA00023015"/>
    </source>
</evidence>
<keyword evidence="2" id="KW-0805">Transcription regulation</keyword>
<dbReference type="PANTHER" id="PTHR30419">
    <property type="entry name" value="HTH-TYPE TRANSCRIPTIONAL REGULATOR YBHD"/>
    <property type="match status" value="1"/>
</dbReference>
<reference evidence="6 7" key="1">
    <citation type="submission" date="2024-11" db="EMBL/GenBank/DDBJ databases">
        <authorList>
            <person name="Heng Y.C."/>
            <person name="Lim A.C.H."/>
            <person name="Lee J.K.Y."/>
            <person name="Kittelmann S."/>
        </authorList>
    </citation>
    <scope>NUCLEOTIDE SEQUENCE [LARGE SCALE GENOMIC DNA]</scope>
    <source>
        <strain evidence="6 7">WILCCON 0202</strain>
    </source>
</reference>
<evidence type="ECO:0000256" key="3">
    <source>
        <dbReference type="ARBA" id="ARBA00023125"/>
    </source>
</evidence>
<sequence>MDIKQLSYFIGIAEEGNITKAAEKLHIAQPHLSNQLKLLEEELGVTLVERSTRKIQLTNAGEMLLYRAKQMLEMMDRTVKELKDFNEGLQGTLSIGAISSAGDILLPKWIYNFHKQYPGINFHIRECHTHEILDLLNNGLIEIGVIRTPINTELYESILLPNEPMIAATSGNLCWKKDQKYIEMKDLRDKPLLVHRRYEKMIVEACEKSGFEPRILGKIDDTRAILLWADTGMGVAIVPKDWIGLISSTDLKYVEIEESNLITRTAVVWKKSHYLSSAAKHFLDNCKVFIG</sequence>
<feature type="domain" description="HTH lysR-type" evidence="5">
    <location>
        <begin position="1"/>
        <end position="58"/>
    </location>
</feature>
<proteinExistence type="inferred from homology"/>
<dbReference type="Pfam" id="PF00126">
    <property type="entry name" value="HTH_1"/>
    <property type="match status" value="1"/>
</dbReference>
<dbReference type="Gene3D" id="3.40.190.290">
    <property type="match status" value="1"/>
</dbReference>
<evidence type="ECO:0000313" key="6">
    <source>
        <dbReference type="EMBL" id="MFL0266804.1"/>
    </source>
</evidence>
<keyword evidence="4" id="KW-0804">Transcription</keyword>
<protein>
    <submittedName>
        <fullName evidence="6">LysR family transcriptional regulator</fullName>
    </submittedName>
</protein>